<dbReference type="Gene3D" id="3.30.559.10">
    <property type="entry name" value="Chloramphenicol acetyltransferase-like domain"/>
    <property type="match status" value="4"/>
</dbReference>
<evidence type="ECO:0000313" key="10">
    <source>
        <dbReference type="EMBL" id="OQE11688.1"/>
    </source>
</evidence>
<dbReference type="FunFam" id="3.30.559.30:FF:000002">
    <property type="entry name" value="Nonribosomal peptide synthase Pes1"/>
    <property type="match status" value="1"/>
</dbReference>
<dbReference type="Gene3D" id="3.30.559.30">
    <property type="entry name" value="Nonribosomal peptide synthetase, condensation domain"/>
    <property type="match status" value="4"/>
</dbReference>
<feature type="domain" description="Carrier" evidence="9">
    <location>
        <begin position="3156"/>
        <end position="3230"/>
    </location>
</feature>
<dbReference type="FunFam" id="3.30.559.30:FF:000003">
    <property type="entry name" value="Nonribosomal peptide synthase SidD"/>
    <property type="match status" value="2"/>
</dbReference>
<dbReference type="EMBL" id="MDYP01000002">
    <property type="protein sequence ID" value="OQE11688.1"/>
    <property type="molecule type" value="Genomic_DNA"/>
</dbReference>
<dbReference type="InterPro" id="IPR023213">
    <property type="entry name" value="CAT-like_dom_sf"/>
</dbReference>
<keyword evidence="1" id="KW-0596">Phosphopantetheine</keyword>
<reference evidence="11" key="1">
    <citation type="journal article" date="2017" name="Nat. Microbiol.">
        <title>Global analysis of biosynthetic gene clusters reveals vast potential of secondary metabolite production in Penicillium species.</title>
        <authorList>
            <person name="Nielsen J.C."/>
            <person name="Grijseels S."/>
            <person name="Prigent S."/>
            <person name="Ji B."/>
            <person name="Dainat J."/>
            <person name="Nielsen K.F."/>
            <person name="Frisvad J.C."/>
            <person name="Workman M."/>
            <person name="Nielsen J."/>
        </authorList>
    </citation>
    <scope>NUCLEOTIDE SEQUENCE [LARGE SCALE GENOMIC DNA]</scope>
    <source>
        <strain evidence="11">IBT 29486</strain>
    </source>
</reference>
<dbReference type="NCBIfam" id="NF003417">
    <property type="entry name" value="PRK04813.1"/>
    <property type="match status" value="3"/>
</dbReference>
<dbReference type="GO" id="GO:0016874">
    <property type="term" value="F:ligase activity"/>
    <property type="evidence" value="ECO:0007669"/>
    <property type="project" value="UniProtKB-KW"/>
</dbReference>
<dbReference type="PANTHER" id="PTHR45527:SF16">
    <property type="entry name" value="NONRIBOSOMAL PEPTIDE SYNTHASE ATNA-RELATED"/>
    <property type="match status" value="1"/>
</dbReference>
<dbReference type="InterPro" id="IPR006162">
    <property type="entry name" value="Ppantetheine_attach_site"/>
</dbReference>
<dbReference type="CDD" id="cd19542">
    <property type="entry name" value="CT_NRPS-like"/>
    <property type="match status" value="1"/>
</dbReference>
<dbReference type="FunFam" id="1.10.1200.10:FF:000005">
    <property type="entry name" value="Nonribosomal peptide synthetase 1"/>
    <property type="match status" value="1"/>
</dbReference>
<evidence type="ECO:0000256" key="5">
    <source>
        <dbReference type="ARBA" id="ARBA00022737"/>
    </source>
</evidence>
<comment type="similarity">
    <text evidence="7">Belongs to the NRP synthetase family.</text>
</comment>
<evidence type="ECO:0000256" key="4">
    <source>
        <dbReference type="ARBA" id="ARBA00022679"/>
    </source>
</evidence>
<dbReference type="InterPro" id="IPR036291">
    <property type="entry name" value="NAD(P)-bd_dom_sf"/>
</dbReference>
<dbReference type="CDD" id="cd05235">
    <property type="entry name" value="SDR_e1"/>
    <property type="match status" value="1"/>
</dbReference>
<keyword evidence="2" id="KW-0597">Phosphoprotein</keyword>
<dbReference type="STRING" id="29845.A0A1V6SCQ2"/>
<dbReference type="CDD" id="cd19545">
    <property type="entry name" value="FUM14_C_NRPS-like"/>
    <property type="match status" value="2"/>
</dbReference>
<dbReference type="SUPFAM" id="SSF55048">
    <property type="entry name" value="Probable ACP-binding domain of malonyl-CoA ACP transacylase"/>
    <property type="match status" value="1"/>
</dbReference>
<dbReference type="Pfam" id="PF00550">
    <property type="entry name" value="PP-binding"/>
    <property type="match status" value="3"/>
</dbReference>
<dbReference type="Gene3D" id="3.40.50.12780">
    <property type="entry name" value="N-terminal domain of ligase-like"/>
    <property type="match status" value="3"/>
</dbReference>
<dbReference type="SUPFAM" id="SSF47336">
    <property type="entry name" value="ACP-like"/>
    <property type="match status" value="3"/>
</dbReference>
<dbReference type="InterPro" id="IPR036736">
    <property type="entry name" value="ACP-like_sf"/>
</dbReference>
<evidence type="ECO:0000256" key="1">
    <source>
        <dbReference type="ARBA" id="ARBA00022450"/>
    </source>
</evidence>
<gene>
    <name evidence="10" type="ORF">PENVUL_c002G04878</name>
</gene>
<keyword evidence="4" id="KW-0808">Transferase</keyword>
<dbReference type="Pfam" id="PF07993">
    <property type="entry name" value="NAD_binding_4"/>
    <property type="match status" value="1"/>
</dbReference>
<dbReference type="InterPro" id="IPR010071">
    <property type="entry name" value="AA_adenyl_dom"/>
</dbReference>
<evidence type="ECO:0000259" key="9">
    <source>
        <dbReference type="PROSITE" id="PS50075"/>
    </source>
</evidence>
<dbReference type="PROSITE" id="PS00455">
    <property type="entry name" value="AMP_BINDING"/>
    <property type="match status" value="3"/>
</dbReference>
<dbReference type="PANTHER" id="PTHR45527">
    <property type="entry name" value="NONRIBOSOMAL PEPTIDE SYNTHETASE"/>
    <property type="match status" value="1"/>
</dbReference>
<dbReference type="InterPro" id="IPR013120">
    <property type="entry name" value="FAR_NAD-bd"/>
</dbReference>
<dbReference type="Gene3D" id="1.10.1200.10">
    <property type="entry name" value="ACP-like"/>
    <property type="match status" value="3"/>
</dbReference>
<dbReference type="InterPro" id="IPR016035">
    <property type="entry name" value="Acyl_Trfase/lysoPLipase"/>
</dbReference>
<dbReference type="NCBIfam" id="TIGR01733">
    <property type="entry name" value="AA-adenyl-dom"/>
    <property type="match status" value="3"/>
</dbReference>
<dbReference type="InterPro" id="IPR042099">
    <property type="entry name" value="ANL_N_sf"/>
</dbReference>
<dbReference type="GO" id="GO:0030639">
    <property type="term" value="P:polyketide biosynthetic process"/>
    <property type="evidence" value="ECO:0007669"/>
    <property type="project" value="UniProtKB-ARBA"/>
</dbReference>
<dbReference type="InterPro" id="IPR009081">
    <property type="entry name" value="PP-bd_ACP"/>
</dbReference>
<dbReference type="Pfam" id="PF00698">
    <property type="entry name" value="Acyl_transf_1"/>
    <property type="match status" value="1"/>
</dbReference>
<dbReference type="InterPro" id="IPR001242">
    <property type="entry name" value="Condensation_dom"/>
</dbReference>
<dbReference type="SMART" id="SM00823">
    <property type="entry name" value="PKS_PP"/>
    <property type="match status" value="3"/>
</dbReference>
<feature type="domain" description="Carrier" evidence="9">
    <location>
        <begin position="4258"/>
        <end position="4334"/>
    </location>
</feature>
<evidence type="ECO:0000313" key="11">
    <source>
        <dbReference type="Proteomes" id="UP000191518"/>
    </source>
</evidence>
<keyword evidence="11" id="KW-1185">Reference proteome</keyword>
<evidence type="ECO:0000256" key="3">
    <source>
        <dbReference type="ARBA" id="ARBA00022598"/>
    </source>
</evidence>
<feature type="region of interest" description="Disordered" evidence="8">
    <location>
        <begin position="1"/>
        <end position="60"/>
    </location>
</feature>
<feature type="domain" description="Carrier" evidence="9">
    <location>
        <begin position="1647"/>
        <end position="1723"/>
    </location>
</feature>
<dbReference type="InterPro" id="IPR014043">
    <property type="entry name" value="Acyl_transferase_dom"/>
</dbReference>
<dbReference type="InterPro" id="IPR020845">
    <property type="entry name" value="AMP-binding_CS"/>
</dbReference>
<dbReference type="Gene3D" id="3.30.300.30">
    <property type="match status" value="3"/>
</dbReference>
<dbReference type="InterPro" id="IPR000873">
    <property type="entry name" value="AMP-dep_synth/lig_dom"/>
</dbReference>
<comment type="caution">
    <text evidence="10">The sequence shown here is derived from an EMBL/GenBank/DDBJ whole genome shotgun (WGS) entry which is preliminary data.</text>
</comment>
<dbReference type="SUPFAM" id="SSF56801">
    <property type="entry name" value="Acetyl-CoA synthetase-like"/>
    <property type="match status" value="3"/>
</dbReference>
<keyword evidence="3" id="KW-0436">Ligase</keyword>
<dbReference type="FunFam" id="3.30.559.10:FF:000016">
    <property type="entry name" value="Nonribosomal peptide synthase Pes1"/>
    <property type="match status" value="1"/>
</dbReference>
<dbReference type="Pfam" id="PF00668">
    <property type="entry name" value="Condensation"/>
    <property type="match status" value="5"/>
</dbReference>
<dbReference type="InterPro" id="IPR016036">
    <property type="entry name" value="Malonyl_transacylase_ACP-bd"/>
</dbReference>
<dbReference type="CDD" id="cd05918">
    <property type="entry name" value="A_NRPS_SidN3_like"/>
    <property type="match status" value="3"/>
</dbReference>
<dbReference type="SUPFAM" id="SSF52777">
    <property type="entry name" value="CoA-dependent acyltransferases"/>
    <property type="match status" value="8"/>
</dbReference>
<dbReference type="Gene3D" id="3.40.50.720">
    <property type="entry name" value="NAD(P)-binding Rossmann-like Domain"/>
    <property type="match status" value="1"/>
</dbReference>
<dbReference type="InterPro" id="IPR045851">
    <property type="entry name" value="AMP-bd_C_sf"/>
</dbReference>
<name>A0A1V6SCQ2_9EURO</name>
<dbReference type="Gene3D" id="3.40.366.10">
    <property type="entry name" value="Malonyl-Coenzyme A Acyl Carrier Protein, domain 2"/>
    <property type="match status" value="1"/>
</dbReference>
<dbReference type="FunFam" id="3.30.300.30:FF:000015">
    <property type="entry name" value="Nonribosomal peptide synthase SidD"/>
    <property type="match status" value="3"/>
</dbReference>
<evidence type="ECO:0000256" key="7">
    <source>
        <dbReference type="ARBA" id="ARBA00029454"/>
    </source>
</evidence>
<dbReference type="SMART" id="SM00827">
    <property type="entry name" value="PKS_AT"/>
    <property type="match status" value="1"/>
</dbReference>
<dbReference type="SUPFAM" id="SSF52151">
    <property type="entry name" value="FabD/lysophospholipase-like"/>
    <property type="match status" value="1"/>
</dbReference>
<sequence length="4768" mass="526410">MSLSMVESDSQQFSTGGEAPVSMTVSTDDGGSTCKGTTESDAHIAIGSPDSHATPPSQEERALRPRLIVLSADSQDNCRKLIVRVARYAIGQINSLHHDILLDQLSWQLSQKPVCEYRVAFLAYGLDDMVGQLQTLEQEPISRQEKNSSTRMAFVFSGQGSQYPQMGHELLDICPVYVQSIARASQHLAAIGCPWDLVTELTNHPENSRIDEPEISYPLTIAVQLAIADTFAELGVIPSFVLGHSSGELAAAYCAKAISFEEAVTVSYHTGRLISALKRKSRGVPGSMLTVGASYNTITTLIKTAPDTVVTGRMNVACTNSPLNVTVSGDDSAIGRLKQMLEARGIFNQKLHTGAAAYHSHQMAEIATKLSQELDNLKGARADPSVTMISSSTGGDIGETKLGVDYWVKNLVSPVLFMEATKALCQASPSSKQVGFILEVGPHSQLRKPIKETLHAVLGDDTGIIYTGTLRRGFDAQACLLDTLKVLFLGGLSVKPQLVIPPVDSDVCAALPDWLFDFSTSSDEELDTLNVGEGRFTVPKILSTALRLQPGQTWGGSNRSQIGSLQNQGPQTKNERILHHIMCKALDVQNNMIRTEDSFFQLGGDSVLAVHISSEARRAGLLLSVSTILGHPRLVDMAQAAKPLNNQDEVIIKPFSLLKIEPSDLLAEIARDWAVNASDIEDIYPCTPLQEGLMVITQSEPHTYIHQTVYILSREIDVARFCNAWEQTVRSTPILRTTVVPTRSAGTCQIVTTRDIKWQFPSNLQEYLKSDLAKGVAYGGALARYALSETHDGSTKFIWTAHHALYDGWSLPMIWKRVEAIYHSSDEIATSRLLAVPFNRFIRHIQTVDHASADDFWRTQLAGSVLSKFPQLPSVGYRPQVNEVLAHDCHVSSLDGTGVTHSTLIRAAWALLINEYHESRNDVVYGLTTSGRNADVPGIGEMVAPTITTVPFRVRIDVDERVDAFLHRLQVQGIDMTPFEQAGLQNIANLNSDCRQACGFQHILVIQPEQDTTEIFPGITSIQTTELHGYAFTVQCRLHVDRITIQIEFDNSLISTFQVEHICYQFENILSQLTLGGARPVGEIQAISELDMKQVLKWNTKFPQVETRSVTALIEAQMHAQPHAPAICSWDGDLTYQQLDKLSNRLAHHLIDFNVGPEVFVLYCFPKSAMAIIAMVAIIKAGGAGVPLDPEYPPQRVKEISADARAAVVITTPELSKKFEGIVSTIVCLSQDFLDHTTCEDPVTPHRAHPWNALYIPFTSGSTGKPKGIVIEHSMFASSALAHGELLGIGSQSRVFQFAAYTFDVNFADIFTSLIRGACICIPSDMERMNDIVGAINRTRANSAVLTPTVAAMFTPEQVPTLKTLILGGEPLTQENVRSWAAHLSLWNTYGPAECCVYCTAYPLRTSDSDPAILGHAIGSVNWVVNPIDHNRLSPIGCVGELVVQGPMVARGYLNDPQKTNAAFVESPPWLPIDFPKKQRRIYKTGDLVRYNADGTLSFIGRKDTQVKVHGQRVELGEIEAHLSHNSQIKHALVVVPSTGLYSGRLVCVLSLDEPLDLVASRGWKDIELIDSSQKDNAAKIVTTTRDDLGEKLPRYMVPSAWIVLKQIPLNASLKMDRNLLKNWVEAVDEPTYRSIADVSNPKAKSQPTTELQKQIRDTISIVLALPKDSIGLEHSFLGLGGDSISAMQLMSRLRTMNIRLSVQDILRYRTVKAIAAHARVAEELSGQVPTVEESDDWFDLAPIQKMFFEKQPSGQNHFNQSFALKVTRNIPDNEIEQAIRILIDRHSMLRCCYRKDKPDGIWQQKVKFDPSESFVLLPSQKLTYDKMASIFRDIQTQLDVEKGPTLAGITCYVEEAQYLFLTIHHLVVDLVSWRVLLEELEELLVSGILQSGPKDVLMADAPRADFDYWGMSEQPNIVGDTIETSFLLDKERTTLLLGDSQEILGTQPVEVMVAALVHSFREVFPDRQIPAVFMEGHGRESWDPAIDITRTVGWFTTIYPVSVELGRGDEWFNTVKKTRDARRRLRHNGWSYFTARQLNPGAAQAVDTTEMEILFNYLGLYQQFQRPDSLFQPSGIFGKELQDFSLTMERYALFDISAAGENGCLRFTFAVNKYMQHQSDIQEWVRVCHRVLAEGIDQLMEQPNVAILGDFSSLMDTPSGIRRLTEQILPTINVSDIDDVECISPCSPMQVGILLSQMKSRGAYELYTIREVIGDEKGDGFAERIMAAWQQVVDYHAALRTVFIRSTESDTVWGQLVLRHMQVSVRKIASEDPTTALKTIEPMGTTDGVAAHMFTLCQGPNSLFFKLELSHALVDGASVQIILRDIKRAFSGQLGKISTALPYSDYVAFLQQQRKRTSLRYWKDYLQGVQPCLFPLLDDGRPQTHEWKTVQVELAEVTQSVIRQFSDTHGMTLANVVQTAWALVLRTFTNSNSVCYGYLTSGRDAPLANIENAVGPFINMLVSRVQFDNSASTLDIIQTIQDDYLQGMAQQYVSLGEMQHAIGMSGQPLFNTAISFQRRSPPSDSSEISLISIQEYDPSEFDIAVNVFTGPDGTEVHLTYQTSRISSGQATNVASVYRTIISSLLARPEIPVSDLNPMSSHCKAQLQQWTANIPSTINFCMHHVISEQARNTPDAPALHSWEADYTYAELDTASTRLAQNWSTYGIKPDECIPLCFEKSLYTAIALLAVLKTGGAFVLLDPNHPPDRLKGLLNDLNARFIIASPKTREYCETLIEKVLVVSPSMLNSLPEGDDTMISTNVTPANIMYVQFTSGSTGKPKGVVIEHSAACSSVQYHGKVMGFGPSSRTFQFSSYTFDAVILEIFTTLYHGGCVCIPSDDDRMSHMVEAMRQMQVNIMFMTPTLAQLFEPEDVPTLKTLMVGGELIGTNTTDTWAKKLNLVGGYGPAECTVFAAYNPLSTNDFRPEVIGYPVGSVAWLVDPSNDNRLVPVGAVGELIIQGPIVGRGYIHDSQRTEASFLLNPIWLSEYNGSQRHRLYKTGDLARYNSDGTLTILGRKDTQFKLNGQRIEVTEIEHHIKAHFPQVLQVAADAVTPFHVGGRPLLSVFINLQGMATQAQDEADILLPMTDSYRATIFELENLLVKTMPPYMIPRLWFPISRMPLSTSGKTERKVLRALGASLSETQVEQYALGSGAKREPSTETEIKLAKLWQRVLNVSRVGLEDSFFRLGGDSITAMQLASAAHRAGFQLPVADIFHNPHLLDMAAKIFNSQARKEIVGADVVAPFSLLNPGISVDEFVKSAAEKANIKSDWVQDLYTCTPLQEGMMALTTRDTGSYGWQDVLALPPSIDLDRFRSAWQVLVDELAIMRTRLVQMDHHGTYQLVIQPKHSPITWQYSESVEEYLCQDKKTQFGYGTPLFRLGIVQQGSKTYSVSSAHHSILDRWSISLMMDRLSYHYLSQKAPPTPPFNRFIKWMCSLDPEVSDRYWKSRFAGLASVDFPRSVPGHRSRATAVAKYSVPTSAMNNSANITVSTLLRAAWAVTISQHTGSEDVVFGMTQTGRNASVTDITDIVAPLITVVPFNAVVGKQLSVAEFLQGIHQDTVSMIPHEHAGLQHIAQLDADSQAACNFQNLLVIQSQQHQQQAQLPLGLERLDIVENDILAYGIVLVCDLTESAVVLQAAFDPRVISLTKMHTLLAQFGHFFQQLNNPQSAQLLLKDLPLVGDHDLQQLKVWSRPRNAERVNRCAHELIHERALVQPRSLAIDAAEGLFTYDQLDDISTRLAHYLRDSCGVGPETIIPLFFHKSAWAVISMLAMIKSGGAFVFLDPAHPMDRLMFITQQIKATSIITTPGLSSTWSSTSLKPLVITESFLNSLPVQQQPPVTGVKPHNVLYIIFTSGSTGKPKGCVVEHASFLSGAVQHAQRSRLTPDTRVLQMAPYTFDVSILETLTGLLSGACICLPRGERQNVPVSQIIRELKITWSFLTPSVARTISPQDCPSLKTLILGGESLSPVDIETWADQVHLCNGYGPSECSVAATANTSITVKTDPANIGTTMCCNAWIVDSENPNTLLPIGAVGELLIQGPIVARGYLNEPKKSKAVFIDAPAWLAQLGPNMMADQRLYLTGDLCRYNDDGTVHFVGRKDTQVKLRGQRIELGDIEHHTSAHPSVRHAAVELPKAGRYRDSLVAVLSLRDIVPDSSNVLVDGEELVPVFGEQLDVVRKHISDIQTYLVERLPPYMVPSSFIVLSNIPLLESGKINRPKVKAWLGSMSTQMQELVAAQASVSATHSASLIAHDQTTALSISDRITQLLAKDDEEYAIAIRNRDITLATAGLNSISAVSLAAYIKDRFSVQLSIDSLLEASMTVCGVACMIDNARANPAAINSSSSLNLSLKIVKAIADFDQKTTSAALTIPQSPRAQHPETILLTGATGFLGSQILRQLLEISRIKRVITLVRAANHHQATVRVIESARKGKWWNDSYSSRLLVWLGDLSQPDLGLDAAQWRCIEARPDSPSPIDAIIHNGAIVHWGFDYQGLEAVNVTSTSSLLASLTRSPRPPRFTFISGGQLFFGDDDNHEEVEAFAQMMRNAGGYAQTKYVSEQLVKEFARRYTTSIATIVKPGLIVGTVDSGVSNTDDFLWRVVASVIDIGAFNSTGLDGLILVSGAHQVASAILRDVLHPEPHSHTVETTIRHGIHVGELWDMLRDEFGYQLEGIGATEWLDRLRAQLKACGEKHHLWPVFHILEATGGRLGVPMPAHLRQDKHKDEVQASLRKSISYLREIGYLSGAETADGGTSLPKGPVFARTGGRVRM</sequence>
<dbReference type="NCBIfam" id="TIGR01746">
    <property type="entry name" value="Thioester-redct"/>
    <property type="match status" value="1"/>
</dbReference>
<feature type="domain" description="Carrier" evidence="9">
    <location>
        <begin position="569"/>
        <end position="645"/>
    </location>
</feature>
<evidence type="ECO:0000256" key="6">
    <source>
        <dbReference type="ARBA" id="ARBA00029443"/>
    </source>
</evidence>
<dbReference type="InterPro" id="IPR010080">
    <property type="entry name" value="Thioester_reductase-like_dom"/>
</dbReference>
<proteinExistence type="inferred from homology"/>
<dbReference type="PROSITE" id="PS00012">
    <property type="entry name" value="PHOSPHOPANTETHEINE"/>
    <property type="match status" value="2"/>
</dbReference>
<dbReference type="GO" id="GO:0005737">
    <property type="term" value="C:cytoplasm"/>
    <property type="evidence" value="ECO:0007669"/>
    <property type="project" value="TreeGrafter"/>
</dbReference>
<organism evidence="10 11">
    <name type="scientific">Penicillium vulpinum</name>
    <dbReference type="NCBI Taxonomy" id="29845"/>
    <lineage>
        <taxon>Eukaryota</taxon>
        <taxon>Fungi</taxon>
        <taxon>Dikarya</taxon>
        <taxon>Ascomycota</taxon>
        <taxon>Pezizomycotina</taxon>
        <taxon>Eurotiomycetes</taxon>
        <taxon>Eurotiomycetidae</taxon>
        <taxon>Eurotiales</taxon>
        <taxon>Aspergillaceae</taxon>
        <taxon>Penicillium</taxon>
    </lineage>
</organism>
<dbReference type="FunFam" id="3.30.559.30:FF:000005">
    <property type="entry name" value="Nonribosomal peptide synthase Pes1"/>
    <property type="match status" value="1"/>
</dbReference>
<feature type="compositionally biased region" description="Polar residues" evidence="8">
    <location>
        <begin position="1"/>
        <end position="15"/>
    </location>
</feature>
<evidence type="ECO:0000256" key="2">
    <source>
        <dbReference type="ARBA" id="ARBA00022553"/>
    </source>
</evidence>
<dbReference type="FunFam" id="3.40.50.12780:FF:000014">
    <property type="entry name" value="Nonribosomal peptide synthetase 1"/>
    <property type="match status" value="3"/>
</dbReference>
<dbReference type="PROSITE" id="PS50075">
    <property type="entry name" value="CARRIER"/>
    <property type="match status" value="4"/>
</dbReference>
<dbReference type="GO" id="GO:0031177">
    <property type="term" value="F:phosphopantetheine binding"/>
    <property type="evidence" value="ECO:0007669"/>
    <property type="project" value="InterPro"/>
</dbReference>
<dbReference type="SUPFAM" id="SSF51735">
    <property type="entry name" value="NAD(P)-binding Rossmann-fold domains"/>
    <property type="match status" value="1"/>
</dbReference>
<dbReference type="GO" id="GO:0043041">
    <property type="term" value="P:amino acid activation for nonribosomal peptide biosynthetic process"/>
    <property type="evidence" value="ECO:0007669"/>
    <property type="project" value="TreeGrafter"/>
</dbReference>
<comment type="similarity">
    <text evidence="6">In the C-terminal section; belongs to the NRP synthetase family.</text>
</comment>
<feature type="compositionally biased region" description="Polar residues" evidence="8">
    <location>
        <begin position="23"/>
        <end position="39"/>
    </location>
</feature>
<dbReference type="GO" id="GO:0016740">
    <property type="term" value="F:transferase activity"/>
    <property type="evidence" value="ECO:0007669"/>
    <property type="project" value="UniProtKB-KW"/>
</dbReference>
<dbReference type="Gene3D" id="3.30.70.3290">
    <property type="match status" value="1"/>
</dbReference>
<dbReference type="InterPro" id="IPR020806">
    <property type="entry name" value="PKS_PP-bd"/>
</dbReference>
<dbReference type="Pfam" id="PF00501">
    <property type="entry name" value="AMP-binding"/>
    <property type="match status" value="3"/>
</dbReference>
<dbReference type="Proteomes" id="UP000191518">
    <property type="component" value="Unassembled WGS sequence"/>
</dbReference>
<keyword evidence="5" id="KW-0677">Repeat</keyword>
<accession>A0A1V6SCQ2</accession>
<dbReference type="InterPro" id="IPR001227">
    <property type="entry name" value="Ac_transferase_dom_sf"/>
</dbReference>
<protein>
    <recommendedName>
        <fullName evidence="9">Carrier domain-containing protein</fullName>
    </recommendedName>
</protein>
<evidence type="ECO:0000256" key="8">
    <source>
        <dbReference type="SAM" id="MobiDB-lite"/>
    </source>
</evidence>